<evidence type="ECO:0000313" key="2">
    <source>
        <dbReference type="Proteomes" id="UP000749559"/>
    </source>
</evidence>
<reference evidence="1" key="1">
    <citation type="submission" date="2022-03" db="EMBL/GenBank/DDBJ databases">
        <authorList>
            <person name="Martin C."/>
        </authorList>
    </citation>
    <scope>NUCLEOTIDE SEQUENCE</scope>
</reference>
<proteinExistence type="predicted"/>
<evidence type="ECO:0000313" key="1">
    <source>
        <dbReference type="EMBL" id="CAH1783102.1"/>
    </source>
</evidence>
<name>A0A8S4NNB2_OWEFU</name>
<accession>A0A8S4NNB2</accession>
<dbReference type="Proteomes" id="UP000749559">
    <property type="component" value="Unassembled WGS sequence"/>
</dbReference>
<protein>
    <recommendedName>
        <fullName evidence="3">PDZ domain-containing protein</fullName>
    </recommendedName>
</protein>
<dbReference type="AlphaFoldDB" id="A0A8S4NNB2"/>
<dbReference type="Gene3D" id="2.30.42.10">
    <property type="match status" value="1"/>
</dbReference>
<dbReference type="EMBL" id="CAIIXF020000005">
    <property type="protein sequence ID" value="CAH1783102.1"/>
    <property type="molecule type" value="Genomic_DNA"/>
</dbReference>
<dbReference type="SUPFAM" id="SSF50156">
    <property type="entry name" value="PDZ domain-like"/>
    <property type="match status" value="1"/>
</dbReference>
<keyword evidence="2" id="KW-1185">Reference proteome</keyword>
<gene>
    <name evidence="1" type="ORF">OFUS_LOCUS9470</name>
</gene>
<comment type="caution">
    <text evidence="1">The sequence shown here is derived from an EMBL/GenBank/DDBJ whole genome shotgun (WGS) entry which is preliminary data.</text>
</comment>
<sequence length="335" mass="38823">MTTRSGNIFLYHPVQHSTNDLTSTDGTMPSSNKRRLNIQAELLTKKEGKMYIHEIAKIEDGAFANKMKLQEGDALCEFMGVPLKFFSHENLMNTLKNFNQTQLDILVYRKTINREDPVFEINEKYIQLKITIQATASGDVEVEKVEEVNRTNQMIITFDYIDGIEFNGPIQIELKHIKTGKFMKIDGDNVWLAPNRKKDEASFQFMCLTFSGMDEPDGEVMRIMMLYQKEIFLRLQENYKEIPTPSVTLIESKPPPKDAHRVDEDPRLFIVKSIEGDAGRVRLASFMNKDLYLSCDPNCIEQDQSKVCFRRLSNTMEDEFTVFQLFDLDIRNEIN</sequence>
<evidence type="ECO:0008006" key="3">
    <source>
        <dbReference type="Google" id="ProtNLM"/>
    </source>
</evidence>
<dbReference type="InterPro" id="IPR036034">
    <property type="entry name" value="PDZ_sf"/>
</dbReference>
<organism evidence="1 2">
    <name type="scientific">Owenia fusiformis</name>
    <name type="common">Polychaete worm</name>
    <dbReference type="NCBI Taxonomy" id="6347"/>
    <lineage>
        <taxon>Eukaryota</taxon>
        <taxon>Metazoa</taxon>
        <taxon>Spiralia</taxon>
        <taxon>Lophotrochozoa</taxon>
        <taxon>Annelida</taxon>
        <taxon>Polychaeta</taxon>
        <taxon>Sedentaria</taxon>
        <taxon>Canalipalpata</taxon>
        <taxon>Sabellida</taxon>
        <taxon>Oweniida</taxon>
        <taxon>Oweniidae</taxon>
        <taxon>Owenia</taxon>
    </lineage>
</organism>